<proteinExistence type="inferred from homology"/>
<gene>
    <name evidence="4" type="ORF">PISL3812_00692</name>
</gene>
<keyword evidence="2" id="KW-0521">NADP</keyword>
<feature type="domain" description="NmrA-like" evidence="3">
    <location>
        <begin position="2"/>
        <end position="294"/>
    </location>
</feature>
<dbReference type="InterPro" id="IPR008030">
    <property type="entry name" value="NmrA-like"/>
</dbReference>
<dbReference type="AlphaFoldDB" id="A0A0U1LMJ3"/>
<dbReference type="OMA" id="HEVQQGR"/>
<comment type="similarity">
    <text evidence="1">Belongs to the NmrA-type oxidoreductase family.</text>
</comment>
<dbReference type="OrthoDB" id="3358371at2759"/>
<dbReference type="InterPro" id="IPR036291">
    <property type="entry name" value="NAD(P)-bd_dom_sf"/>
</dbReference>
<evidence type="ECO:0000256" key="1">
    <source>
        <dbReference type="ARBA" id="ARBA00006328"/>
    </source>
</evidence>
<accession>A0A0U1LMJ3</accession>
<dbReference type="Proteomes" id="UP000054383">
    <property type="component" value="Unassembled WGS sequence"/>
</dbReference>
<dbReference type="GO" id="GO:0005634">
    <property type="term" value="C:nucleus"/>
    <property type="evidence" value="ECO:0007669"/>
    <property type="project" value="TreeGrafter"/>
</dbReference>
<dbReference type="PANTHER" id="PTHR42748:SF31">
    <property type="entry name" value="NMRA-LIKE DOMAIN-CONTAINING PROTEIN-RELATED"/>
    <property type="match status" value="1"/>
</dbReference>
<reference evidence="4 5" key="1">
    <citation type="submission" date="2015-04" db="EMBL/GenBank/DDBJ databases">
        <authorList>
            <person name="Syromyatnikov M.Y."/>
            <person name="Popov V.N."/>
        </authorList>
    </citation>
    <scope>NUCLEOTIDE SEQUENCE [LARGE SCALE GENOMIC DNA]</scope>
    <source>
        <strain evidence="4">WF-38-12</strain>
    </source>
</reference>
<protein>
    <submittedName>
        <fullName evidence="4">NmrA-like family domain-containing protein 1</fullName>
    </submittedName>
</protein>
<dbReference type="PANTHER" id="PTHR42748">
    <property type="entry name" value="NITROGEN METABOLITE REPRESSION PROTEIN NMRA FAMILY MEMBER"/>
    <property type="match status" value="1"/>
</dbReference>
<keyword evidence="5" id="KW-1185">Reference proteome</keyword>
<dbReference type="Pfam" id="PF05368">
    <property type="entry name" value="NmrA"/>
    <property type="match status" value="1"/>
</dbReference>
<dbReference type="InterPro" id="IPR051164">
    <property type="entry name" value="NmrA-like_oxidored"/>
</dbReference>
<dbReference type="EMBL" id="CVMT01000001">
    <property type="protein sequence ID" value="CRG83341.1"/>
    <property type="molecule type" value="Genomic_DNA"/>
</dbReference>
<evidence type="ECO:0000313" key="5">
    <source>
        <dbReference type="Proteomes" id="UP000054383"/>
    </source>
</evidence>
<dbReference type="Gene3D" id="3.40.50.720">
    <property type="entry name" value="NAD(P)-binding Rossmann-like Domain"/>
    <property type="match status" value="1"/>
</dbReference>
<dbReference type="STRING" id="28573.A0A0U1LMJ3"/>
<dbReference type="SUPFAM" id="SSF51735">
    <property type="entry name" value="NAD(P)-binding Rossmann-fold domains"/>
    <property type="match status" value="1"/>
</dbReference>
<name>A0A0U1LMJ3_TALIS</name>
<evidence type="ECO:0000313" key="4">
    <source>
        <dbReference type="EMBL" id="CRG83341.1"/>
    </source>
</evidence>
<dbReference type="Gene3D" id="3.90.25.10">
    <property type="entry name" value="UDP-galactose 4-epimerase, domain 1"/>
    <property type="match status" value="1"/>
</dbReference>
<dbReference type="CDD" id="cd05251">
    <property type="entry name" value="NmrA_like_SDR_a"/>
    <property type="match status" value="1"/>
</dbReference>
<evidence type="ECO:0000256" key="2">
    <source>
        <dbReference type="ARBA" id="ARBA00022857"/>
    </source>
</evidence>
<organism evidence="4 5">
    <name type="scientific">Talaromyces islandicus</name>
    <name type="common">Penicillium islandicum</name>
    <dbReference type="NCBI Taxonomy" id="28573"/>
    <lineage>
        <taxon>Eukaryota</taxon>
        <taxon>Fungi</taxon>
        <taxon>Dikarya</taxon>
        <taxon>Ascomycota</taxon>
        <taxon>Pezizomycotina</taxon>
        <taxon>Eurotiomycetes</taxon>
        <taxon>Eurotiomycetidae</taxon>
        <taxon>Eurotiales</taxon>
        <taxon>Trichocomaceae</taxon>
        <taxon>Talaromyces</taxon>
        <taxon>Talaromyces sect. Islandici</taxon>
    </lineage>
</organism>
<evidence type="ECO:0000259" key="3">
    <source>
        <dbReference type="Pfam" id="PF05368"/>
    </source>
</evidence>
<sequence length="303" mass="33536">MSQIITVFGATGNQGGSVIRAIQNDAELSSRFKIRAVTRNASSTAAQELATKGVEVVQGDLSSHESVKAVVTGAHTVFLVTNFWEDALRETEVSQGKTVADACKAAGIQHLIYSSMIDASEASNGAWVNIPHFDAKAEVERYIRESAIPATFVLAGTFMTEFVNMLQKQGENYVIYSPLEGNSKIPCIDIQADMGLFVKGAIKNREKVLGKQIYASVEYYNFEQLVNDFSNVTGKPAAYMKVPGEAFKTFLPENKATEVYETLMFIQDFGYYAGADLTESLDLLDEKPTEWKDFVEKNREKWE</sequence>